<proteinExistence type="predicted"/>
<dbReference type="AlphaFoldDB" id="A0A6S6T525"/>
<dbReference type="InterPro" id="IPR002508">
    <property type="entry name" value="MurNAc-LAA_cat"/>
</dbReference>
<evidence type="ECO:0000313" key="5">
    <source>
        <dbReference type="EMBL" id="CAA6810036.1"/>
    </source>
</evidence>
<keyword evidence="3 5" id="KW-0378">Hydrolase</keyword>
<dbReference type="Gene3D" id="3.40.630.40">
    <property type="entry name" value="Zn-dependent exopeptidases"/>
    <property type="match status" value="1"/>
</dbReference>
<protein>
    <recommendedName>
        <fullName evidence="2">N-acetylmuramoyl-L-alanine amidase</fullName>
        <ecNumber evidence="2">3.5.1.28</ecNumber>
    </recommendedName>
</protein>
<dbReference type="GO" id="GO:0008745">
    <property type="term" value="F:N-acetylmuramoyl-L-alanine amidase activity"/>
    <property type="evidence" value="ECO:0007669"/>
    <property type="project" value="UniProtKB-EC"/>
</dbReference>
<dbReference type="SMART" id="SM00646">
    <property type="entry name" value="Ami_3"/>
    <property type="match status" value="1"/>
</dbReference>
<organism evidence="5">
    <name type="scientific">uncultured Sulfurovum sp</name>
    <dbReference type="NCBI Taxonomy" id="269237"/>
    <lineage>
        <taxon>Bacteria</taxon>
        <taxon>Pseudomonadati</taxon>
        <taxon>Campylobacterota</taxon>
        <taxon>Epsilonproteobacteria</taxon>
        <taxon>Campylobacterales</taxon>
        <taxon>Sulfurovaceae</taxon>
        <taxon>Sulfurovum</taxon>
        <taxon>environmental samples</taxon>
    </lineage>
</organism>
<dbReference type="CDD" id="cd02696">
    <property type="entry name" value="MurNAc-LAA"/>
    <property type="match status" value="1"/>
</dbReference>
<comment type="catalytic activity">
    <reaction evidence="1">
        <text>Hydrolyzes the link between N-acetylmuramoyl residues and L-amino acid residues in certain cell-wall glycopeptides.</text>
        <dbReference type="EC" id="3.5.1.28"/>
    </reaction>
</comment>
<dbReference type="FunFam" id="3.40.630.40:FF:000005">
    <property type="entry name" value="N-acetylmuramoyl-L-alanine amidase (AmiA)"/>
    <property type="match status" value="1"/>
</dbReference>
<evidence type="ECO:0000256" key="1">
    <source>
        <dbReference type="ARBA" id="ARBA00001561"/>
    </source>
</evidence>
<dbReference type="GO" id="GO:0009253">
    <property type="term" value="P:peptidoglycan catabolic process"/>
    <property type="evidence" value="ECO:0007669"/>
    <property type="project" value="InterPro"/>
</dbReference>
<dbReference type="EMBL" id="CACVAX010000027">
    <property type="protein sequence ID" value="CAA6810036.1"/>
    <property type="molecule type" value="Genomic_DNA"/>
</dbReference>
<evidence type="ECO:0000259" key="4">
    <source>
        <dbReference type="SMART" id="SM00646"/>
    </source>
</evidence>
<name>A0A6S6T525_9BACT</name>
<accession>A0A6S6T525</accession>
<feature type="domain" description="MurNAc-LAA" evidence="4">
    <location>
        <begin position="179"/>
        <end position="335"/>
    </location>
</feature>
<evidence type="ECO:0000256" key="2">
    <source>
        <dbReference type="ARBA" id="ARBA00011901"/>
    </source>
</evidence>
<evidence type="ECO:0000256" key="3">
    <source>
        <dbReference type="ARBA" id="ARBA00022801"/>
    </source>
</evidence>
<dbReference type="EC" id="3.5.1.28" evidence="2"/>
<gene>
    <name evidence="5" type="ORF">HELGO_WM17143</name>
</gene>
<dbReference type="GO" id="GO:0030288">
    <property type="term" value="C:outer membrane-bounded periplasmic space"/>
    <property type="evidence" value="ECO:0007669"/>
    <property type="project" value="TreeGrafter"/>
</dbReference>
<dbReference type="InterPro" id="IPR050695">
    <property type="entry name" value="N-acetylmuramoyl_amidase_3"/>
</dbReference>
<dbReference type="PANTHER" id="PTHR30404:SF0">
    <property type="entry name" value="N-ACETYLMURAMOYL-L-ALANINE AMIDASE AMIC"/>
    <property type="match status" value="1"/>
</dbReference>
<reference evidence="5" key="1">
    <citation type="submission" date="2020-01" db="EMBL/GenBank/DDBJ databases">
        <authorList>
            <person name="Meier V. D."/>
            <person name="Meier V D."/>
        </authorList>
    </citation>
    <scope>NUCLEOTIDE SEQUENCE</scope>
    <source>
        <strain evidence="5">HLG_WM_MAG_04</strain>
    </source>
</reference>
<dbReference type="SUPFAM" id="SSF53187">
    <property type="entry name" value="Zn-dependent exopeptidases"/>
    <property type="match status" value="1"/>
</dbReference>
<dbReference type="PANTHER" id="PTHR30404">
    <property type="entry name" value="N-ACETYLMURAMOYL-L-ALANINE AMIDASE"/>
    <property type="match status" value="1"/>
</dbReference>
<dbReference type="Pfam" id="PF01520">
    <property type="entry name" value="Amidase_3"/>
    <property type="match status" value="1"/>
</dbReference>
<sequence length="342" mass="38228">MRLYFTSDIQRVTSFTLPAKEEGAIKYVFDIHGAVLPQGKGISQHSFRTIDSFRMGQNSPDKLRVVIVSKEKNLNKKHSYEAKVLAIPLINGQKSTIGMVTRTSSIMSSIYSRINKKYTVVIDAGHGGRDGGASCCGNKKEKKVVLSVAKKLKSKLEDKGYKVYMTRTSDSFVKLPKRTAFANKKKADIFVSIHANAAPKKSLRKVFKGIEIYYLSPAKTQRAKEAAAKENSVMFEDKDYYTKNAYLSLISREKIVESHKLGIDVSNHMLKSVRQHYGAVEDGGVKTANFWVLVGAQMPAILVETGYITHPREGKNLMNGYYRSLLADGIANGIERYLKNKK</sequence>